<gene>
    <name evidence="2" type="ORF">SCHPADRAFT_819969</name>
</gene>
<evidence type="ECO:0000256" key="1">
    <source>
        <dbReference type="SAM" id="MobiDB-lite"/>
    </source>
</evidence>
<dbReference type="AlphaFoldDB" id="A0A0H2SMJ0"/>
<evidence type="ECO:0008006" key="4">
    <source>
        <dbReference type="Google" id="ProtNLM"/>
    </source>
</evidence>
<dbReference type="InterPro" id="IPR008978">
    <property type="entry name" value="HSP20-like_chaperone"/>
</dbReference>
<dbReference type="InParanoid" id="A0A0H2SMJ0"/>
<evidence type="ECO:0000313" key="3">
    <source>
        <dbReference type="Proteomes" id="UP000053477"/>
    </source>
</evidence>
<name>A0A0H2SMJ0_9AGAM</name>
<protein>
    <recommendedName>
        <fullName evidence="4">SHSP domain-containing protein</fullName>
    </recommendedName>
</protein>
<keyword evidence="3" id="KW-1185">Reference proteome</keyword>
<accession>A0A0H2SMJ0</accession>
<feature type="compositionally biased region" description="Basic and acidic residues" evidence="1">
    <location>
        <begin position="1"/>
        <end position="12"/>
    </location>
</feature>
<reference evidence="2 3" key="1">
    <citation type="submission" date="2015-04" db="EMBL/GenBank/DDBJ databases">
        <title>Complete genome sequence of Schizopora paradoxa KUC8140, a cosmopolitan wood degrader in East Asia.</title>
        <authorList>
            <consortium name="DOE Joint Genome Institute"/>
            <person name="Min B."/>
            <person name="Park H."/>
            <person name="Jang Y."/>
            <person name="Kim J.-J."/>
            <person name="Kim K.H."/>
            <person name="Pangilinan J."/>
            <person name="Lipzen A."/>
            <person name="Riley R."/>
            <person name="Grigoriev I.V."/>
            <person name="Spatafora J.W."/>
            <person name="Choi I.-G."/>
        </authorList>
    </citation>
    <scope>NUCLEOTIDE SEQUENCE [LARGE SCALE GENOMIC DNA]</scope>
    <source>
        <strain evidence="2 3">KUC8140</strain>
    </source>
</reference>
<dbReference type="EMBL" id="KQ085895">
    <property type="protein sequence ID" value="KLO18331.1"/>
    <property type="molecule type" value="Genomic_DNA"/>
</dbReference>
<dbReference type="Proteomes" id="UP000053477">
    <property type="component" value="Unassembled WGS sequence"/>
</dbReference>
<feature type="region of interest" description="Disordered" evidence="1">
    <location>
        <begin position="1"/>
        <end position="20"/>
    </location>
</feature>
<dbReference type="Gene3D" id="2.60.40.790">
    <property type="match status" value="1"/>
</dbReference>
<proteinExistence type="predicted"/>
<organism evidence="2 3">
    <name type="scientific">Schizopora paradoxa</name>
    <dbReference type="NCBI Taxonomy" id="27342"/>
    <lineage>
        <taxon>Eukaryota</taxon>
        <taxon>Fungi</taxon>
        <taxon>Dikarya</taxon>
        <taxon>Basidiomycota</taxon>
        <taxon>Agaricomycotina</taxon>
        <taxon>Agaricomycetes</taxon>
        <taxon>Hymenochaetales</taxon>
        <taxon>Schizoporaceae</taxon>
        <taxon>Schizopora</taxon>
    </lineage>
</organism>
<evidence type="ECO:0000313" key="2">
    <source>
        <dbReference type="EMBL" id="KLO18331.1"/>
    </source>
</evidence>
<dbReference type="OrthoDB" id="1431247at2759"/>
<sequence length="120" mass="13957">MDSKQSDVEQKKRIPYTFLNHAPPPAEAHLATEMEDNEYRLIARLPGFQRDCIMVSTRKKRTLHIAADSWAPGGGHFEKRVTFDYDADLTRVRAEFDGEHLRIIVPRKDYRQSWFGAHSD</sequence>
<dbReference type="CDD" id="cd06464">
    <property type="entry name" value="ACD_sHsps-like"/>
    <property type="match status" value="1"/>
</dbReference>
<dbReference type="SUPFAM" id="SSF49764">
    <property type="entry name" value="HSP20-like chaperones"/>
    <property type="match status" value="1"/>
</dbReference>